<feature type="region of interest" description="Disordered" evidence="1">
    <location>
        <begin position="228"/>
        <end position="248"/>
    </location>
</feature>
<organism evidence="4 5">
    <name type="scientific">Cohnella abietis</name>
    <dbReference type="NCBI Taxonomy" id="2507935"/>
    <lineage>
        <taxon>Bacteria</taxon>
        <taxon>Bacillati</taxon>
        <taxon>Bacillota</taxon>
        <taxon>Bacilli</taxon>
        <taxon>Bacillales</taxon>
        <taxon>Paenibacillaceae</taxon>
        <taxon>Cohnella</taxon>
    </lineage>
</organism>
<proteinExistence type="predicted"/>
<keyword evidence="2" id="KW-1133">Transmembrane helix</keyword>
<dbReference type="RefSeq" id="WP_157993978.1">
    <property type="nucleotide sequence ID" value="NZ_AP019400.1"/>
</dbReference>
<evidence type="ECO:0000313" key="5">
    <source>
        <dbReference type="Proteomes" id="UP000289856"/>
    </source>
</evidence>
<dbReference type="KEGG" id="cohn:KCTCHS21_14730"/>
<keyword evidence="2" id="KW-0812">Transmembrane</keyword>
<sequence length="509" mass="58114">MIIERNPPVTREEINETQLLMLKKCEIPGLLPLETEEYDGQTSLRYSLAGTRMLSEAMRASNWSMSEMLGALCRLAEVLEECRLYLLDADRIRLHDEFIFVGEDWHDLRFTYIPIDMPTLHQADDLERLIIRWMMKVKEPDGQVMQNVLRMVATPGFMPIVLSRYIRQILSGSSVDVSEAPIRSSQSPVFELPEESKADAVKSSRSWDFLHPISADLHSVSEMWGDFPEPQRRQENNEEITGSDMEQKTEPMDLGKWRIIVACASLFLVAMTWRFLYLNESSEQKLLLCLCVTLVSGAGVLVLWNGVPAWAKRKRKSPEHSNLERYRNRNRSEPEPISRVEHQSIDNEHRGASRFSIHNSLQSMEPLGREPTPFDLAVDNGGSFPKETSWITAANDQTTFLEQRNVPNLEVFYLVWKTKNEGSRIPLKGSSLVIGRSADAAQHVDQTMGISRAHVELVKVSEQWKVKDLGSRNGSRLNDTPMAPYELYSLQIGDCITLANSQYQFQQAN</sequence>
<name>A0A3T1D1W5_9BACL</name>
<dbReference type="OrthoDB" id="9783862at2"/>
<evidence type="ECO:0000313" key="4">
    <source>
        <dbReference type="EMBL" id="BBI32074.1"/>
    </source>
</evidence>
<protein>
    <recommendedName>
        <fullName evidence="3">FHA domain-containing protein</fullName>
    </recommendedName>
</protein>
<evidence type="ECO:0000259" key="3">
    <source>
        <dbReference type="PROSITE" id="PS50006"/>
    </source>
</evidence>
<dbReference type="InterPro" id="IPR008984">
    <property type="entry name" value="SMAD_FHA_dom_sf"/>
</dbReference>
<feature type="transmembrane region" description="Helical" evidence="2">
    <location>
        <begin position="284"/>
        <end position="307"/>
    </location>
</feature>
<feature type="domain" description="FHA" evidence="3">
    <location>
        <begin position="432"/>
        <end position="482"/>
    </location>
</feature>
<dbReference type="PROSITE" id="PS50006">
    <property type="entry name" value="FHA_DOMAIN"/>
    <property type="match status" value="1"/>
</dbReference>
<dbReference type="AlphaFoldDB" id="A0A3T1D1W5"/>
<dbReference type="InterPro" id="IPR045962">
    <property type="entry name" value="DUF6382"/>
</dbReference>
<dbReference type="CDD" id="cd00060">
    <property type="entry name" value="FHA"/>
    <property type="match status" value="1"/>
</dbReference>
<dbReference type="EMBL" id="AP019400">
    <property type="protein sequence ID" value="BBI32074.1"/>
    <property type="molecule type" value="Genomic_DNA"/>
</dbReference>
<accession>A0A3T1D1W5</accession>
<keyword evidence="2" id="KW-0472">Membrane</keyword>
<dbReference type="InterPro" id="IPR000253">
    <property type="entry name" value="FHA_dom"/>
</dbReference>
<dbReference type="Pfam" id="PF19909">
    <property type="entry name" value="DUF6382"/>
    <property type="match status" value="1"/>
</dbReference>
<evidence type="ECO:0000256" key="2">
    <source>
        <dbReference type="SAM" id="Phobius"/>
    </source>
</evidence>
<dbReference type="SUPFAM" id="SSF49879">
    <property type="entry name" value="SMAD/FHA domain"/>
    <property type="match status" value="1"/>
</dbReference>
<gene>
    <name evidence="4" type="ORF">KCTCHS21_14730</name>
</gene>
<dbReference type="Proteomes" id="UP000289856">
    <property type="component" value="Chromosome"/>
</dbReference>
<dbReference type="Gene3D" id="2.60.200.20">
    <property type="match status" value="1"/>
</dbReference>
<evidence type="ECO:0000256" key="1">
    <source>
        <dbReference type="SAM" id="MobiDB-lite"/>
    </source>
</evidence>
<keyword evidence="5" id="KW-1185">Reference proteome</keyword>
<feature type="region of interest" description="Disordered" evidence="1">
    <location>
        <begin position="318"/>
        <end position="345"/>
    </location>
</feature>
<dbReference type="Pfam" id="PF00498">
    <property type="entry name" value="FHA"/>
    <property type="match status" value="1"/>
</dbReference>
<reference evidence="4 5" key="1">
    <citation type="submission" date="2019-01" db="EMBL/GenBank/DDBJ databases">
        <title>Complete genome sequence of Cohnella hallensis HS21 isolated from Korean fir (Abies koreana) rhizospheric soil.</title>
        <authorList>
            <person name="Jiang L."/>
            <person name="Kang S.W."/>
            <person name="Kim S."/>
            <person name="Jung J."/>
            <person name="Kim C.Y."/>
            <person name="Kim D.H."/>
            <person name="Kim S.W."/>
            <person name="Lee J."/>
        </authorList>
    </citation>
    <scope>NUCLEOTIDE SEQUENCE [LARGE SCALE GENOMIC DNA]</scope>
    <source>
        <strain evidence="4 5">HS21</strain>
    </source>
</reference>
<feature type="transmembrane region" description="Helical" evidence="2">
    <location>
        <begin position="257"/>
        <end position="278"/>
    </location>
</feature>